<comment type="caution">
    <text evidence="3">The sequence shown here is derived from an EMBL/GenBank/DDBJ whole genome shotgun (WGS) entry which is preliminary data.</text>
</comment>
<feature type="domain" description="DUF4384" evidence="2">
    <location>
        <begin position="66"/>
        <end position="146"/>
    </location>
</feature>
<accession>A0A918CPL5</accession>
<organism evidence="3 4">
    <name type="scientific">Deinococcus ruber</name>
    <dbReference type="NCBI Taxonomy" id="1848197"/>
    <lineage>
        <taxon>Bacteria</taxon>
        <taxon>Thermotogati</taxon>
        <taxon>Deinococcota</taxon>
        <taxon>Deinococci</taxon>
        <taxon>Deinococcales</taxon>
        <taxon>Deinococcaceae</taxon>
        <taxon>Deinococcus</taxon>
    </lineage>
</organism>
<dbReference type="AlphaFoldDB" id="A0A918CPL5"/>
<dbReference type="PANTHER" id="PTHR36194">
    <property type="entry name" value="S-LAYER-LIKE PROTEIN"/>
    <property type="match status" value="1"/>
</dbReference>
<protein>
    <submittedName>
        <fullName evidence="3">S-layer protein</fullName>
    </submittedName>
</protein>
<dbReference type="InterPro" id="IPR025493">
    <property type="entry name" value="DUF4384"/>
</dbReference>
<gene>
    <name evidence="3" type="ORF">GCM10008957_47980</name>
</gene>
<dbReference type="EMBL" id="BMQL01000053">
    <property type="protein sequence ID" value="GGR31768.1"/>
    <property type="molecule type" value="Genomic_DNA"/>
</dbReference>
<reference evidence="3" key="1">
    <citation type="journal article" date="2014" name="Int. J. Syst. Evol. Microbiol.">
        <title>Complete genome sequence of Corynebacterium casei LMG S-19264T (=DSM 44701T), isolated from a smear-ripened cheese.</title>
        <authorList>
            <consortium name="US DOE Joint Genome Institute (JGI-PGF)"/>
            <person name="Walter F."/>
            <person name="Albersmeier A."/>
            <person name="Kalinowski J."/>
            <person name="Ruckert C."/>
        </authorList>
    </citation>
    <scope>NUCLEOTIDE SEQUENCE</scope>
    <source>
        <strain evidence="3">JCM 31311</strain>
    </source>
</reference>
<dbReference type="PANTHER" id="PTHR36194:SF1">
    <property type="entry name" value="S-LAYER-LIKE PROTEIN"/>
    <property type="match status" value="1"/>
</dbReference>
<name>A0A918CPL5_9DEIO</name>
<evidence type="ECO:0000256" key="1">
    <source>
        <dbReference type="SAM" id="SignalP"/>
    </source>
</evidence>
<feature type="signal peptide" evidence="1">
    <location>
        <begin position="1"/>
        <end position="30"/>
    </location>
</feature>
<feature type="chain" id="PRO_5036918560" evidence="1">
    <location>
        <begin position="31"/>
        <end position="304"/>
    </location>
</feature>
<proteinExistence type="predicted"/>
<keyword evidence="4" id="KW-1185">Reference proteome</keyword>
<dbReference type="Proteomes" id="UP000603865">
    <property type="component" value="Unassembled WGS sequence"/>
</dbReference>
<keyword evidence="1" id="KW-0732">Signal</keyword>
<dbReference type="Pfam" id="PF14326">
    <property type="entry name" value="DUF4384"/>
    <property type="match status" value="1"/>
</dbReference>
<dbReference type="RefSeq" id="WP_189093052.1">
    <property type="nucleotide sequence ID" value="NZ_BMQL01000053.1"/>
</dbReference>
<reference evidence="3" key="2">
    <citation type="submission" date="2020-09" db="EMBL/GenBank/DDBJ databases">
        <authorList>
            <person name="Sun Q."/>
            <person name="Ohkuma M."/>
        </authorList>
    </citation>
    <scope>NUCLEOTIDE SEQUENCE</scope>
    <source>
        <strain evidence="3">JCM 31311</strain>
    </source>
</reference>
<sequence>MNKNLIGAVIVPLVLGSTLLTVALSSTAAAAPKLSAQSIIVNPLQTNLSVQVWTDRDSSGTQTPNYFVGDHIRIYTTVNRDAYVYLFNVDPNGQVDLILPNRYAGGANYVRAGTVKAFPSSEDRFTFDIAAPYGLNKVLAVASTTPLDLNDVADFQSQNSQGIQGGFADVTVSGQQQLAQALSIVVNPLPQNTWVSDVAFYNVAQGYGSTWQQPAPVAVQPFEGFPAYPSDPDDQWRTSFSSDRTADEVYRYYADALQRQGYHQRTRSVNRGRSAGAFQNGADTCELRISVNGGRYEIVILKRQ</sequence>
<evidence type="ECO:0000259" key="2">
    <source>
        <dbReference type="Pfam" id="PF14326"/>
    </source>
</evidence>
<evidence type="ECO:0000313" key="3">
    <source>
        <dbReference type="EMBL" id="GGR31768.1"/>
    </source>
</evidence>
<evidence type="ECO:0000313" key="4">
    <source>
        <dbReference type="Proteomes" id="UP000603865"/>
    </source>
</evidence>